<sequence>MSAESAESPAIDIADLAAQLRADGSAFTNTDLANDRSVQDSISAALHAGHGVAVVDDYTATAAESRNLAVDLQNATGLDTVIVQMPSHVSAVSSSLSRAELEAVQRKIPRGIDQVELLERFYDGIDRFDVHSVILTAIIVALALAIAWVAFRSASRRETRSEKTG</sequence>
<keyword evidence="1" id="KW-0472">Membrane</keyword>
<keyword evidence="1" id="KW-1133">Transmembrane helix</keyword>
<dbReference type="InterPro" id="IPR046498">
    <property type="entry name" value="Rv1476-like"/>
</dbReference>
<dbReference type="AlphaFoldDB" id="A0A2A4ANJ9"/>
<keyword evidence="1" id="KW-0812">Transmembrane</keyword>
<name>A0A2A4ANJ9_9CORY</name>
<gene>
    <name evidence="2" type="ORF">COM45_01335</name>
</gene>
<dbReference type="Pfam" id="PF20381">
    <property type="entry name" value="Rv1476"/>
    <property type="match status" value="1"/>
</dbReference>
<accession>A0A2A4ANJ9</accession>
<organism evidence="2 3">
    <name type="scientific">Corynebacterium accolens</name>
    <dbReference type="NCBI Taxonomy" id="38284"/>
    <lineage>
        <taxon>Bacteria</taxon>
        <taxon>Bacillati</taxon>
        <taxon>Actinomycetota</taxon>
        <taxon>Actinomycetes</taxon>
        <taxon>Mycobacteriales</taxon>
        <taxon>Corynebacteriaceae</taxon>
        <taxon>Corynebacterium</taxon>
    </lineage>
</organism>
<evidence type="ECO:0008006" key="4">
    <source>
        <dbReference type="Google" id="ProtNLM"/>
    </source>
</evidence>
<evidence type="ECO:0000313" key="3">
    <source>
        <dbReference type="Proteomes" id="UP000218690"/>
    </source>
</evidence>
<comment type="caution">
    <text evidence="2">The sequence shown here is derived from an EMBL/GenBank/DDBJ whole genome shotgun (WGS) entry which is preliminary data.</text>
</comment>
<protein>
    <recommendedName>
        <fullName evidence="4">1-deoxy-D-xylulose-5-phosphate synthase</fullName>
    </recommendedName>
</protein>
<dbReference type="EMBL" id="NWBP01000004">
    <property type="protein sequence ID" value="PCC83776.1"/>
    <property type="molecule type" value="Genomic_DNA"/>
</dbReference>
<evidence type="ECO:0000256" key="1">
    <source>
        <dbReference type="SAM" id="Phobius"/>
    </source>
</evidence>
<dbReference type="Proteomes" id="UP000218690">
    <property type="component" value="Unassembled WGS sequence"/>
</dbReference>
<evidence type="ECO:0000313" key="2">
    <source>
        <dbReference type="EMBL" id="PCC83776.1"/>
    </source>
</evidence>
<reference evidence="2 3" key="1">
    <citation type="submission" date="2017-09" db="EMBL/GenBank/DDBJ databases">
        <title>Draft Genome Sequence of Corynebacterium accolens AH4003.</title>
        <authorList>
            <person name="Chen Y."/>
            <person name="Oosthuysen W.F."/>
            <person name="Kelley S."/>
            <person name="Horswill A."/>
        </authorList>
    </citation>
    <scope>NUCLEOTIDE SEQUENCE [LARGE SCALE GENOMIC DNA]</scope>
    <source>
        <strain evidence="2 3">AH4003</strain>
    </source>
</reference>
<feature type="transmembrane region" description="Helical" evidence="1">
    <location>
        <begin position="130"/>
        <end position="151"/>
    </location>
</feature>
<proteinExistence type="predicted"/>